<evidence type="ECO:0000256" key="2">
    <source>
        <dbReference type="ARBA" id="ARBA00022605"/>
    </source>
</evidence>
<evidence type="ECO:0000256" key="5">
    <source>
        <dbReference type="ARBA" id="ARBA00022741"/>
    </source>
</evidence>
<feature type="binding site" evidence="8">
    <location>
        <position position="140"/>
    </location>
    <ligand>
        <name>substrate</name>
    </ligand>
</feature>
<feature type="binding site" evidence="8">
    <location>
        <position position="13"/>
    </location>
    <ligand>
        <name>ATP</name>
        <dbReference type="ChEBI" id="CHEBI:30616"/>
    </ligand>
</feature>
<evidence type="ECO:0000313" key="11">
    <source>
        <dbReference type="Proteomes" id="UP000607645"/>
    </source>
</evidence>
<organism evidence="10 11">
    <name type="scientific">Lawsonibacter faecis</name>
    <dbReference type="NCBI Taxonomy" id="2763052"/>
    <lineage>
        <taxon>Bacteria</taxon>
        <taxon>Bacillati</taxon>
        <taxon>Bacillota</taxon>
        <taxon>Clostridia</taxon>
        <taxon>Eubacteriales</taxon>
        <taxon>Oscillospiraceae</taxon>
        <taxon>Lawsonibacter</taxon>
    </lineage>
</organism>
<accession>A0A8J6MGJ5</accession>
<dbReference type="InterPro" id="IPR036393">
    <property type="entry name" value="AceGlu_kinase-like_sf"/>
</dbReference>
<feature type="domain" description="Aspartate/glutamate/uridylate kinase" evidence="9">
    <location>
        <begin position="9"/>
        <end position="244"/>
    </location>
</feature>
<comment type="function">
    <text evidence="8">Catalyzes the transfer of a phosphate group to glutamate to form L-glutamate 5-phosphate.</text>
</comment>
<evidence type="ECO:0000256" key="1">
    <source>
        <dbReference type="ARBA" id="ARBA00022490"/>
    </source>
</evidence>
<dbReference type="GO" id="GO:0005829">
    <property type="term" value="C:cytosol"/>
    <property type="evidence" value="ECO:0007669"/>
    <property type="project" value="TreeGrafter"/>
</dbReference>
<evidence type="ECO:0000256" key="6">
    <source>
        <dbReference type="ARBA" id="ARBA00022777"/>
    </source>
</evidence>
<dbReference type="EMBL" id="JACOPQ010000005">
    <property type="protein sequence ID" value="MBC5736923.1"/>
    <property type="molecule type" value="Genomic_DNA"/>
</dbReference>
<dbReference type="FunFam" id="3.40.1160.10:FF:000018">
    <property type="entry name" value="Glutamate 5-kinase"/>
    <property type="match status" value="1"/>
</dbReference>
<gene>
    <name evidence="8 10" type="primary">proB</name>
    <name evidence="10" type="ORF">H8S62_07835</name>
</gene>
<dbReference type="NCBIfam" id="TIGR01027">
    <property type="entry name" value="proB"/>
    <property type="match status" value="1"/>
</dbReference>
<dbReference type="GO" id="GO:0005524">
    <property type="term" value="F:ATP binding"/>
    <property type="evidence" value="ECO:0007669"/>
    <property type="project" value="UniProtKB-KW"/>
</dbReference>
<comment type="pathway">
    <text evidence="8">Amino-acid biosynthesis; L-proline biosynthesis; L-glutamate 5-semialdehyde from L-glutamate: step 1/2.</text>
</comment>
<evidence type="ECO:0000256" key="3">
    <source>
        <dbReference type="ARBA" id="ARBA00022650"/>
    </source>
</evidence>
<evidence type="ECO:0000256" key="7">
    <source>
        <dbReference type="ARBA" id="ARBA00022840"/>
    </source>
</evidence>
<dbReference type="InterPro" id="IPR011529">
    <property type="entry name" value="Glu_5kinase"/>
</dbReference>
<keyword evidence="7 8" id="KW-0067">ATP-binding</keyword>
<proteinExistence type="inferred from homology"/>
<dbReference type="RefSeq" id="WP_155147701.1">
    <property type="nucleotide sequence ID" value="NZ_JACOPQ010000005.1"/>
</dbReference>
<feature type="binding site" evidence="8">
    <location>
        <position position="53"/>
    </location>
    <ligand>
        <name>substrate</name>
    </ligand>
</feature>
<dbReference type="PRINTS" id="PR00474">
    <property type="entry name" value="GLU5KINASE"/>
</dbReference>
<protein>
    <recommendedName>
        <fullName evidence="8">Glutamate 5-kinase</fullName>
        <ecNumber evidence="8">2.7.2.11</ecNumber>
    </recommendedName>
    <alternativeName>
        <fullName evidence="8">Gamma-glutamyl kinase</fullName>
        <shortName evidence="8">GK</shortName>
    </alternativeName>
</protein>
<sequence length="270" mass="28914">MEERTDSLRIVVKVGTSSLTHDTGRLNLHNMDRLARTLSDLEGMGHEVVLVSSGAIGVGSTKLGLKERPRELRMKQAAAAVGQCAIMHLYDKMFGEYNRVVAQILLTGEDVDAPVRAEHLRNTFESLLELGIIPVVNENDSVSSAEIETGKCKVLGDNDTLSAIVARLVKADLLVLLSDIDGLYDADPHNNPAARLIPRVDAVTAQLRAMAGGAGTWRGTGGMQTKLNAAEVAMAAGVDMVITNGERVEDLYRIVRGEAVGTRFAGTLQG</sequence>
<dbReference type="InterPro" id="IPR041739">
    <property type="entry name" value="G5K_ProB"/>
</dbReference>
<keyword evidence="6 8" id="KW-0418">Kinase</keyword>
<keyword evidence="5 8" id="KW-0547">Nucleotide-binding</keyword>
<dbReference type="Gene3D" id="3.40.1160.10">
    <property type="entry name" value="Acetylglutamate kinase-like"/>
    <property type="match status" value="1"/>
</dbReference>
<dbReference type="InterPro" id="IPR001048">
    <property type="entry name" value="Asp/Glu/Uridylate_kinase"/>
</dbReference>
<keyword evidence="11" id="KW-1185">Reference proteome</keyword>
<keyword evidence="3 8" id="KW-0641">Proline biosynthesis</keyword>
<comment type="caution">
    <text evidence="10">The sequence shown here is derived from an EMBL/GenBank/DDBJ whole genome shotgun (WGS) entry which is preliminary data.</text>
</comment>
<dbReference type="InterPro" id="IPR001057">
    <property type="entry name" value="Glu/AcGlu_kinase"/>
</dbReference>
<dbReference type="AlphaFoldDB" id="A0A8J6MGJ5"/>
<dbReference type="PANTHER" id="PTHR43654:SF1">
    <property type="entry name" value="ISOPENTENYL PHOSPHATE KINASE"/>
    <property type="match status" value="1"/>
</dbReference>
<dbReference type="Proteomes" id="UP000607645">
    <property type="component" value="Unassembled WGS sequence"/>
</dbReference>
<evidence type="ECO:0000259" key="9">
    <source>
        <dbReference type="Pfam" id="PF00696"/>
    </source>
</evidence>
<dbReference type="InterPro" id="IPR005715">
    <property type="entry name" value="Glu_5kinase/COase_Synthase"/>
</dbReference>
<feature type="binding site" evidence="8">
    <location>
        <begin position="220"/>
        <end position="226"/>
    </location>
    <ligand>
        <name>ATP</name>
        <dbReference type="ChEBI" id="CHEBI:30616"/>
    </ligand>
</feature>
<dbReference type="UniPathway" id="UPA00098">
    <property type="reaction ID" value="UER00359"/>
</dbReference>
<dbReference type="InterPro" id="IPR019797">
    <property type="entry name" value="Glutamate_5-kinase_CS"/>
</dbReference>
<evidence type="ECO:0000313" key="10">
    <source>
        <dbReference type="EMBL" id="MBC5736923.1"/>
    </source>
</evidence>
<feature type="binding site" evidence="8">
    <location>
        <begin position="178"/>
        <end position="179"/>
    </location>
    <ligand>
        <name>ATP</name>
        <dbReference type="ChEBI" id="CHEBI:30616"/>
    </ligand>
</feature>
<keyword evidence="2 8" id="KW-0028">Amino-acid biosynthesis</keyword>
<comment type="catalytic activity">
    <reaction evidence="8">
        <text>L-glutamate + ATP = L-glutamyl 5-phosphate + ADP</text>
        <dbReference type="Rhea" id="RHEA:14877"/>
        <dbReference type="ChEBI" id="CHEBI:29985"/>
        <dbReference type="ChEBI" id="CHEBI:30616"/>
        <dbReference type="ChEBI" id="CHEBI:58274"/>
        <dbReference type="ChEBI" id="CHEBI:456216"/>
        <dbReference type="EC" id="2.7.2.11"/>
    </reaction>
</comment>
<name>A0A8J6MGJ5_9FIRM</name>
<reference evidence="10" key="1">
    <citation type="submission" date="2020-08" db="EMBL/GenBank/DDBJ databases">
        <title>Genome public.</title>
        <authorList>
            <person name="Liu C."/>
            <person name="Sun Q."/>
        </authorList>
    </citation>
    <scope>NUCLEOTIDE SEQUENCE</scope>
    <source>
        <strain evidence="10">NSJ-52</strain>
    </source>
</reference>
<dbReference type="CDD" id="cd04242">
    <property type="entry name" value="AAK_G5K_ProB"/>
    <property type="match status" value="1"/>
</dbReference>
<comment type="subcellular location">
    <subcellularLocation>
        <location evidence="8">Cytoplasm</location>
    </subcellularLocation>
</comment>
<feature type="binding site" evidence="8">
    <location>
        <position position="158"/>
    </location>
    <ligand>
        <name>substrate</name>
    </ligand>
</feature>
<dbReference type="PIRSF" id="PIRSF000729">
    <property type="entry name" value="GK"/>
    <property type="match status" value="1"/>
</dbReference>
<keyword evidence="1 8" id="KW-0963">Cytoplasm</keyword>
<dbReference type="EC" id="2.7.2.11" evidence="8"/>
<dbReference type="HAMAP" id="MF_00456">
    <property type="entry name" value="ProB"/>
    <property type="match status" value="1"/>
</dbReference>
<dbReference type="SUPFAM" id="SSF53633">
    <property type="entry name" value="Carbamate kinase-like"/>
    <property type="match status" value="1"/>
</dbReference>
<dbReference type="PANTHER" id="PTHR43654">
    <property type="entry name" value="GLUTAMATE 5-KINASE"/>
    <property type="match status" value="1"/>
</dbReference>
<dbReference type="PROSITE" id="PS00902">
    <property type="entry name" value="GLUTAMATE_5_KINASE"/>
    <property type="match status" value="1"/>
</dbReference>
<keyword evidence="4 8" id="KW-0808">Transferase</keyword>
<dbReference type="GO" id="GO:0004349">
    <property type="term" value="F:glutamate 5-kinase activity"/>
    <property type="evidence" value="ECO:0007669"/>
    <property type="project" value="UniProtKB-UniRule"/>
</dbReference>
<dbReference type="GO" id="GO:0055129">
    <property type="term" value="P:L-proline biosynthetic process"/>
    <property type="evidence" value="ECO:0007669"/>
    <property type="project" value="UniProtKB-UniRule"/>
</dbReference>
<evidence type="ECO:0000256" key="4">
    <source>
        <dbReference type="ARBA" id="ARBA00022679"/>
    </source>
</evidence>
<dbReference type="Pfam" id="PF00696">
    <property type="entry name" value="AA_kinase"/>
    <property type="match status" value="1"/>
</dbReference>
<evidence type="ECO:0000256" key="8">
    <source>
        <dbReference type="HAMAP-Rule" id="MF_00456"/>
    </source>
</evidence>
<comment type="similarity">
    <text evidence="8">Belongs to the glutamate 5-kinase family.</text>
</comment>